<name>A0A087CGY3_9BIFI</name>
<proteinExistence type="inferred from homology"/>
<evidence type="ECO:0000256" key="3">
    <source>
        <dbReference type="ARBA" id="ARBA00022723"/>
    </source>
</evidence>
<keyword evidence="10" id="KW-1185">Reference proteome</keyword>
<dbReference type="Gene3D" id="1.10.287.990">
    <property type="entry name" value="Fe,Mn superoxide dismutase (SOD) domain"/>
    <property type="match status" value="1"/>
</dbReference>
<feature type="binding site" evidence="5">
    <location>
        <position position="28"/>
    </location>
    <ligand>
        <name>Mn(2+)</name>
        <dbReference type="ChEBI" id="CHEBI:29035"/>
    </ligand>
</feature>
<feature type="binding site" evidence="5">
    <location>
        <position position="76"/>
    </location>
    <ligand>
        <name>Mn(2+)</name>
        <dbReference type="ChEBI" id="CHEBI:29035"/>
    </ligand>
</feature>
<dbReference type="SUPFAM" id="SSF54719">
    <property type="entry name" value="Fe,Mn superoxide dismutase (SOD), C-terminal domain"/>
    <property type="match status" value="1"/>
</dbReference>
<evidence type="ECO:0000256" key="4">
    <source>
        <dbReference type="ARBA" id="ARBA00023002"/>
    </source>
</evidence>
<dbReference type="InterPro" id="IPR019831">
    <property type="entry name" value="Mn/Fe_SOD_N"/>
</dbReference>
<dbReference type="InterPro" id="IPR001189">
    <property type="entry name" value="Mn/Fe_SOD"/>
</dbReference>
<dbReference type="FunFam" id="1.10.287.990:FF:000001">
    <property type="entry name" value="Superoxide dismutase"/>
    <property type="match status" value="1"/>
</dbReference>
<reference evidence="9 10" key="1">
    <citation type="submission" date="2014-03" db="EMBL/GenBank/DDBJ databases">
        <title>Genomics of Bifidobacteria.</title>
        <authorList>
            <person name="Ventura M."/>
            <person name="Milani C."/>
            <person name="Lugli G.A."/>
        </authorList>
    </citation>
    <scope>NUCLEOTIDE SEQUENCE [LARGE SCALE GENOMIC DNA]</scope>
    <source>
        <strain evidence="9 10">LMG 21775</strain>
    </source>
</reference>
<feature type="binding site" evidence="5">
    <location>
        <position position="160"/>
    </location>
    <ligand>
        <name>Mn(2+)</name>
        <dbReference type="ChEBI" id="CHEBI:29035"/>
    </ligand>
</feature>
<evidence type="ECO:0000313" key="9">
    <source>
        <dbReference type="EMBL" id="KFI82533.1"/>
    </source>
</evidence>
<protein>
    <recommendedName>
        <fullName evidence="2 6">Superoxide dismutase</fullName>
        <ecNumber evidence="2 6">1.15.1.1</ecNumber>
    </recommendedName>
</protein>
<dbReference type="AlphaFoldDB" id="A0A087CGY3"/>
<accession>A0A087CGY3</accession>
<comment type="caution">
    <text evidence="9">The sequence shown here is derived from an EMBL/GenBank/DDBJ whole genome shotgun (WGS) entry which is preliminary data.</text>
</comment>
<dbReference type="Pfam" id="PF00081">
    <property type="entry name" value="Sod_Fe_N"/>
    <property type="match status" value="1"/>
</dbReference>
<sequence length="206" mass="23509">MPEYTLPELPYDYSALEPFISGKIMELHHDKHHQTYVTGANKALEQIHDAAESGKVENSNLYEKNLAFNLAGHKNHTIFWKNLAPSNGQEPEGELRAAIDDQFGSFEGFKTYFASMCAGIQGSGWAVLAWDSLGEKLVTLQMYDHQGNLPVTVFPLVLLDLWEHAYYLDYLNVRPDYVKAWWNVVNWEDAAARFDEVRNLNTTLAR</sequence>
<comment type="catalytic activity">
    <reaction evidence="6">
        <text>2 superoxide + 2 H(+) = H2O2 + O2</text>
        <dbReference type="Rhea" id="RHEA:20696"/>
        <dbReference type="ChEBI" id="CHEBI:15378"/>
        <dbReference type="ChEBI" id="CHEBI:15379"/>
        <dbReference type="ChEBI" id="CHEBI:16240"/>
        <dbReference type="ChEBI" id="CHEBI:18421"/>
        <dbReference type="EC" id="1.15.1.1"/>
    </reaction>
</comment>
<keyword evidence="3 5" id="KW-0479">Metal-binding</keyword>
<dbReference type="OrthoDB" id="9803125at2"/>
<dbReference type="FunFam" id="3.55.40.20:FF:000004">
    <property type="entry name" value="Superoxide dismutase [Fe]"/>
    <property type="match status" value="1"/>
</dbReference>
<dbReference type="InterPro" id="IPR036324">
    <property type="entry name" value="Mn/Fe_SOD_N_sf"/>
</dbReference>
<keyword evidence="4 6" id="KW-0560">Oxidoreductase</keyword>
<dbReference type="STRING" id="218140.BPSY_1383"/>
<dbReference type="SUPFAM" id="SSF46609">
    <property type="entry name" value="Fe,Mn superoxide dismutase (SOD), N-terminal domain"/>
    <property type="match status" value="1"/>
</dbReference>
<feature type="domain" description="Manganese/iron superoxide dismutase C-terminal" evidence="8">
    <location>
        <begin position="91"/>
        <end position="193"/>
    </location>
</feature>
<dbReference type="GO" id="GO:0004784">
    <property type="term" value="F:superoxide dismutase activity"/>
    <property type="evidence" value="ECO:0007669"/>
    <property type="project" value="UniProtKB-EC"/>
</dbReference>
<evidence type="ECO:0000256" key="6">
    <source>
        <dbReference type="RuleBase" id="RU000414"/>
    </source>
</evidence>
<gene>
    <name evidence="9" type="ORF">BPSY_1383</name>
</gene>
<evidence type="ECO:0000256" key="5">
    <source>
        <dbReference type="PIRSR" id="PIRSR000349-1"/>
    </source>
</evidence>
<comment type="similarity">
    <text evidence="1 6">Belongs to the iron/manganese superoxide dismutase family.</text>
</comment>
<evidence type="ECO:0000259" key="8">
    <source>
        <dbReference type="Pfam" id="PF02777"/>
    </source>
</evidence>
<dbReference type="InterPro" id="IPR019832">
    <property type="entry name" value="Mn/Fe_SOD_C"/>
</dbReference>
<dbReference type="InterPro" id="IPR050265">
    <property type="entry name" value="Fe/Mn_Superoxide_Dismutase"/>
</dbReference>
<dbReference type="PROSITE" id="PS00088">
    <property type="entry name" value="SOD_MN"/>
    <property type="match status" value="1"/>
</dbReference>
<evidence type="ECO:0000256" key="1">
    <source>
        <dbReference type="ARBA" id="ARBA00008714"/>
    </source>
</evidence>
<dbReference type="RefSeq" id="WP_033496594.1">
    <property type="nucleotide sequence ID" value="NZ_BAABVZ010000003.1"/>
</dbReference>
<dbReference type="Pfam" id="PF02777">
    <property type="entry name" value="Sod_Fe_C"/>
    <property type="match status" value="1"/>
</dbReference>
<feature type="binding site" evidence="5">
    <location>
        <position position="164"/>
    </location>
    <ligand>
        <name>Mn(2+)</name>
        <dbReference type="ChEBI" id="CHEBI:29035"/>
    </ligand>
</feature>
<dbReference type="InterPro" id="IPR036314">
    <property type="entry name" value="SOD_C_sf"/>
</dbReference>
<dbReference type="PANTHER" id="PTHR11404:SF6">
    <property type="entry name" value="SUPEROXIDE DISMUTASE [MN], MITOCHONDRIAL"/>
    <property type="match status" value="1"/>
</dbReference>
<dbReference type="EC" id="1.15.1.1" evidence="2 6"/>
<evidence type="ECO:0000313" key="10">
    <source>
        <dbReference type="Proteomes" id="UP000029050"/>
    </source>
</evidence>
<dbReference type="PIRSF" id="PIRSF000349">
    <property type="entry name" value="SODismutase"/>
    <property type="match status" value="1"/>
</dbReference>
<organism evidence="9 10">
    <name type="scientific">Bifidobacterium psychraerophilum</name>
    <dbReference type="NCBI Taxonomy" id="218140"/>
    <lineage>
        <taxon>Bacteria</taxon>
        <taxon>Bacillati</taxon>
        <taxon>Actinomycetota</taxon>
        <taxon>Actinomycetes</taxon>
        <taxon>Bifidobacteriales</taxon>
        <taxon>Bifidobacteriaceae</taxon>
        <taxon>Bifidobacterium</taxon>
    </lineage>
</organism>
<evidence type="ECO:0000259" key="7">
    <source>
        <dbReference type="Pfam" id="PF00081"/>
    </source>
</evidence>
<dbReference type="PANTHER" id="PTHR11404">
    <property type="entry name" value="SUPEROXIDE DISMUTASE 2"/>
    <property type="match status" value="1"/>
</dbReference>
<dbReference type="Proteomes" id="UP000029050">
    <property type="component" value="Unassembled WGS sequence"/>
</dbReference>
<feature type="domain" description="Manganese/iron superoxide dismutase N-terminal" evidence="7">
    <location>
        <begin position="3"/>
        <end position="84"/>
    </location>
</feature>
<comment type="function">
    <text evidence="6">Destroys radicals which are normally produced within the cells and which are toxic to biological systems.</text>
</comment>
<dbReference type="InterPro" id="IPR019833">
    <property type="entry name" value="Mn/Fe_SOD_BS"/>
</dbReference>
<dbReference type="GO" id="GO:0046872">
    <property type="term" value="F:metal ion binding"/>
    <property type="evidence" value="ECO:0007669"/>
    <property type="project" value="UniProtKB-KW"/>
</dbReference>
<dbReference type="eggNOG" id="COG0605">
    <property type="taxonomic scope" value="Bacteria"/>
</dbReference>
<dbReference type="PRINTS" id="PR01703">
    <property type="entry name" value="MNSODISMTASE"/>
</dbReference>
<dbReference type="Gene3D" id="3.55.40.20">
    <property type="entry name" value="Iron/manganese superoxide dismutase, C-terminal domain"/>
    <property type="match status" value="1"/>
</dbReference>
<dbReference type="GeneID" id="98300588"/>
<dbReference type="EMBL" id="JGZI01000009">
    <property type="protein sequence ID" value="KFI82533.1"/>
    <property type="molecule type" value="Genomic_DNA"/>
</dbReference>
<evidence type="ECO:0000256" key="2">
    <source>
        <dbReference type="ARBA" id="ARBA00012682"/>
    </source>
</evidence>